<dbReference type="RefSeq" id="WP_226767710.1">
    <property type="nucleotide sequence ID" value="NZ_BAAAEO010000004.1"/>
</dbReference>
<protein>
    <submittedName>
        <fullName evidence="1">Class I SAM-dependent methyltransferase</fullName>
    </submittedName>
</protein>
<dbReference type="InterPro" id="IPR029063">
    <property type="entry name" value="SAM-dependent_MTases_sf"/>
</dbReference>
<keyword evidence="1" id="KW-0808">Transferase</keyword>
<dbReference type="EMBL" id="BAAAEO010000004">
    <property type="protein sequence ID" value="GAA0556333.1"/>
    <property type="molecule type" value="Genomic_DNA"/>
</dbReference>
<evidence type="ECO:0000313" key="2">
    <source>
        <dbReference type="Proteomes" id="UP001501169"/>
    </source>
</evidence>
<dbReference type="Pfam" id="PF01209">
    <property type="entry name" value="Ubie_methyltran"/>
    <property type="match status" value="1"/>
</dbReference>
<sequence length="244" mass="26916">MYRILLAITLVLTHAQLIACELKLDDAARSDADKIRDAASLPCEMATLLPLQQGDTVLDLLGGGGYFSELLAQQVGKTGKVLLHNNKAYLPYVGKQLETRLAKNRLSNVERLDAEVDALPLKPDSIDAVYFIMGYHDMYHVSDGWQINPQQLMKQIYIALKPGGRMLVVDHNAAAGSGVSAAQELHRIEAAYVSQELQGFGFNLVTDSTVLANRNDDYSKSVFDQLVRGKTDRFVLVVEKPTAR</sequence>
<dbReference type="Proteomes" id="UP001501169">
    <property type="component" value="Unassembled WGS sequence"/>
</dbReference>
<evidence type="ECO:0000313" key="1">
    <source>
        <dbReference type="EMBL" id="GAA0556333.1"/>
    </source>
</evidence>
<dbReference type="InterPro" id="IPR016980">
    <property type="entry name" value="S-AdoMet-dep_MeTrfase_Alr7345"/>
</dbReference>
<dbReference type="CDD" id="cd02440">
    <property type="entry name" value="AdoMet_MTases"/>
    <property type="match status" value="1"/>
</dbReference>
<dbReference type="SUPFAM" id="SSF53335">
    <property type="entry name" value="S-adenosyl-L-methionine-dependent methyltransferases"/>
    <property type="match status" value="1"/>
</dbReference>
<keyword evidence="1" id="KW-0489">Methyltransferase</keyword>
<proteinExistence type="predicted"/>
<comment type="caution">
    <text evidence="1">The sequence shown here is derived from an EMBL/GenBank/DDBJ whole genome shotgun (WGS) entry which is preliminary data.</text>
</comment>
<dbReference type="PIRSF" id="PIRSF031679">
    <property type="entry name" value="Mtase_Alr7345_prd"/>
    <property type="match status" value="1"/>
</dbReference>
<accession>A0ABN1DZV6</accession>
<reference evidence="1 2" key="1">
    <citation type="journal article" date="2019" name="Int. J. Syst. Evol. Microbiol.">
        <title>The Global Catalogue of Microorganisms (GCM) 10K type strain sequencing project: providing services to taxonomists for standard genome sequencing and annotation.</title>
        <authorList>
            <consortium name="The Broad Institute Genomics Platform"/>
            <consortium name="The Broad Institute Genome Sequencing Center for Infectious Disease"/>
            <person name="Wu L."/>
            <person name="Ma J."/>
        </authorList>
    </citation>
    <scope>NUCLEOTIDE SEQUENCE [LARGE SCALE GENOMIC DNA]</scope>
    <source>
        <strain evidence="1 2">JCM 14331</strain>
    </source>
</reference>
<dbReference type="GO" id="GO:0032259">
    <property type="term" value="P:methylation"/>
    <property type="evidence" value="ECO:0007669"/>
    <property type="project" value="UniProtKB-KW"/>
</dbReference>
<gene>
    <name evidence="1" type="ORF">GCM10009098_25250</name>
</gene>
<dbReference type="Gene3D" id="3.40.50.150">
    <property type="entry name" value="Vaccinia Virus protein VP39"/>
    <property type="match status" value="1"/>
</dbReference>
<keyword evidence="2" id="KW-1185">Reference proteome</keyword>
<dbReference type="GO" id="GO:0008168">
    <property type="term" value="F:methyltransferase activity"/>
    <property type="evidence" value="ECO:0007669"/>
    <property type="project" value="UniProtKB-KW"/>
</dbReference>
<organism evidence="1 2">
    <name type="scientific">Rheinheimera aquimaris</name>
    <dbReference type="NCBI Taxonomy" id="412437"/>
    <lineage>
        <taxon>Bacteria</taxon>
        <taxon>Pseudomonadati</taxon>
        <taxon>Pseudomonadota</taxon>
        <taxon>Gammaproteobacteria</taxon>
        <taxon>Chromatiales</taxon>
        <taxon>Chromatiaceae</taxon>
        <taxon>Rheinheimera</taxon>
    </lineage>
</organism>
<name>A0ABN1DZV6_9GAMM</name>